<keyword evidence="2" id="KW-0812">Transmembrane</keyword>
<keyword evidence="2" id="KW-1133">Transmembrane helix</keyword>
<feature type="region of interest" description="Disordered" evidence="1">
    <location>
        <begin position="54"/>
        <end position="93"/>
    </location>
</feature>
<evidence type="ECO:0000313" key="3">
    <source>
        <dbReference type="EMBL" id="KAF2853265.1"/>
    </source>
</evidence>
<protein>
    <submittedName>
        <fullName evidence="3">Uncharacterized protein</fullName>
    </submittedName>
</protein>
<sequence>MLRTDRTRNLDIQMDSDMAFEASKSTRPSMIYQMLPAMVSNRIPTLPSLRKSLNDARNRSLHSKSSSVSEGSEPETPPPSYSSRPGSGSATPNRFSLAFAEGEIDFSDSVSERPCSSGSGLAPRLAVHEAATGINWRYASQGRSLITQAHRESSAPLQDMHGISASLTRQLYVHGITYLLRGLPTELTPEERLSLQAALPVALADTRTMADEHAMISVGQRTALSQSTPLQDLSILHRITATVVFQTFILVQFLLPYVRLFIASAYQFERRYQITNRVVNTGVMTVDEISRGGLRLSQMVCQMNDGKVGQIVHEMALWWIRGVTGGIQQGFEQLGAAGVGKEGASGRRSVREEEEG</sequence>
<dbReference type="Proteomes" id="UP000799423">
    <property type="component" value="Unassembled WGS sequence"/>
</dbReference>
<proteinExistence type="predicted"/>
<keyword evidence="4" id="KW-1185">Reference proteome</keyword>
<evidence type="ECO:0000256" key="1">
    <source>
        <dbReference type="SAM" id="MobiDB-lite"/>
    </source>
</evidence>
<feature type="transmembrane region" description="Helical" evidence="2">
    <location>
        <begin position="243"/>
        <end position="262"/>
    </location>
</feature>
<dbReference type="AlphaFoldDB" id="A0A6A7BFJ8"/>
<dbReference type="EMBL" id="MU006296">
    <property type="protein sequence ID" value="KAF2853265.1"/>
    <property type="molecule type" value="Genomic_DNA"/>
</dbReference>
<name>A0A6A7BFJ8_9PLEO</name>
<evidence type="ECO:0000256" key="2">
    <source>
        <dbReference type="SAM" id="Phobius"/>
    </source>
</evidence>
<evidence type="ECO:0000313" key="4">
    <source>
        <dbReference type="Proteomes" id="UP000799423"/>
    </source>
</evidence>
<keyword evidence="2" id="KW-0472">Membrane</keyword>
<organism evidence="3 4">
    <name type="scientific">Plenodomus tracheiphilus IPT5</name>
    <dbReference type="NCBI Taxonomy" id="1408161"/>
    <lineage>
        <taxon>Eukaryota</taxon>
        <taxon>Fungi</taxon>
        <taxon>Dikarya</taxon>
        <taxon>Ascomycota</taxon>
        <taxon>Pezizomycotina</taxon>
        <taxon>Dothideomycetes</taxon>
        <taxon>Pleosporomycetidae</taxon>
        <taxon>Pleosporales</taxon>
        <taxon>Pleosporineae</taxon>
        <taxon>Leptosphaeriaceae</taxon>
        <taxon>Plenodomus</taxon>
    </lineage>
</organism>
<dbReference type="OrthoDB" id="190201at2759"/>
<gene>
    <name evidence="3" type="ORF">T440DRAFT_466245</name>
</gene>
<reference evidence="3" key="1">
    <citation type="submission" date="2020-01" db="EMBL/GenBank/DDBJ databases">
        <authorList>
            <consortium name="DOE Joint Genome Institute"/>
            <person name="Haridas S."/>
            <person name="Albert R."/>
            <person name="Binder M."/>
            <person name="Bloem J."/>
            <person name="Labutti K."/>
            <person name="Salamov A."/>
            <person name="Andreopoulos B."/>
            <person name="Baker S.E."/>
            <person name="Barry K."/>
            <person name="Bills G."/>
            <person name="Bluhm B.H."/>
            <person name="Cannon C."/>
            <person name="Castanera R."/>
            <person name="Culley D.E."/>
            <person name="Daum C."/>
            <person name="Ezra D."/>
            <person name="Gonzalez J.B."/>
            <person name="Henrissat B."/>
            <person name="Kuo A."/>
            <person name="Liang C."/>
            <person name="Lipzen A."/>
            <person name="Lutzoni F."/>
            <person name="Magnuson J."/>
            <person name="Mondo S."/>
            <person name="Nolan M."/>
            <person name="Ohm R."/>
            <person name="Pangilinan J."/>
            <person name="Park H.-J."/>
            <person name="Ramirez L."/>
            <person name="Alfaro M."/>
            <person name="Sun H."/>
            <person name="Tritt A."/>
            <person name="Yoshinaga Y."/>
            <person name="Zwiers L.-H."/>
            <person name="Turgeon B.G."/>
            <person name="Goodwin S.B."/>
            <person name="Spatafora J.W."/>
            <person name="Crous P.W."/>
            <person name="Grigoriev I.V."/>
        </authorList>
    </citation>
    <scope>NUCLEOTIDE SEQUENCE</scope>
    <source>
        <strain evidence="3">IPT5</strain>
    </source>
</reference>
<accession>A0A6A7BFJ8</accession>